<comment type="caution">
    <text evidence="1">The sequence shown here is derived from an EMBL/GenBank/DDBJ whole genome shotgun (WGS) entry which is preliminary data.</text>
</comment>
<dbReference type="Proteomes" id="UP000189795">
    <property type="component" value="Unassembled WGS sequence"/>
</dbReference>
<proteinExistence type="predicted"/>
<reference evidence="1 2" key="1">
    <citation type="submission" date="2017-03" db="EMBL/GenBank/DDBJ databases">
        <title>Antibiotic resistance of probiotic microorganisms.</title>
        <authorList>
            <person name="Sanudo A.I."/>
            <person name="Olivares M."/>
            <person name="Banuelos O."/>
        </authorList>
    </citation>
    <scope>NUCLEOTIDE SEQUENCE [LARGE SCALE GENOMIC DNA]</scope>
    <source>
        <strain evidence="1 2">CECT8605</strain>
    </source>
</reference>
<evidence type="ECO:0000313" key="2">
    <source>
        <dbReference type="Proteomes" id="UP000189795"/>
    </source>
</evidence>
<evidence type="ECO:0000313" key="1">
    <source>
        <dbReference type="EMBL" id="OPG87245.1"/>
    </source>
</evidence>
<name>A0A1V4FIY1_LIMRT</name>
<protein>
    <submittedName>
        <fullName evidence="1">Uncharacterized protein</fullName>
    </submittedName>
</protein>
<dbReference type="AlphaFoldDB" id="A0A1V4FIY1"/>
<gene>
    <name evidence="1" type="ORF">B5D07_10640</name>
</gene>
<accession>A0A1V4FIY1</accession>
<dbReference type="RefSeq" id="WP_079376333.1">
    <property type="nucleotide sequence ID" value="NZ_MIMF01000085.1"/>
</dbReference>
<organism evidence="1 2">
    <name type="scientific">Limosilactobacillus reuteri</name>
    <name type="common">Lactobacillus reuteri</name>
    <dbReference type="NCBI Taxonomy" id="1598"/>
    <lineage>
        <taxon>Bacteria</taxon>
        <taxon>Bacillati</taxon>
        <taxon>Bacillota</taxon>
        <taxon>Bacilli</taxon>
        <taxon>Lactobacillales</taxon>
        <taxon>Lactobacillaceae</taxon>
        <taxon>Limosilactobacillus</taxon>
    </lineage>
</organism>
<dbReference type="EMBL" id="MWVS01000126">
    <property type="protein sequence ID" value="OPG87245.1"/>
    <property type="molecule type" value="Genomic_DNA"/>
</dbReference>
<sequence length="155" mass="18475">MMIDANLLPFSVDELVKSKAWHDATPEQRRKFISASITFDTVLTHYADKYREKKTIKGEFIACVLWDFYYDLFCNPLEQGNGFDFELGYYYENNIDNYSERLLDEAIDPKRWIKVLKQAYRENKEKIIEGTTDKNGEIDLDLVNDFSVEYRDYLY</sequence>